<feature type="compositionally biased region" description="Basic and acidic residues" evidence="1">
    <location>
        <begin position="1"/>
        <end position="18"/>
    </location>
</feature>
<organism evidence="2 3">
    <name type="scientific">Datura stramonium</name>
    <name type="common">Jimsonweed</name>
    <name type="synonym">Common thornapple</name>
    <dbReference type="NCBI Taxonomy" id="4076"/>
    <lineage>
        <taxon>Eukaryota</taxon>
        <taxon>Viridiplantae</taxon>
        <taxon>Streptophyta</taxon>
        <taxon>Embryophyta</taxon>
        <taxon>Tracheophyta</taxon>
        <taxon>Spermatophyta</taxon>
        <taxon>Magnoliopsida</taxon>
        <taxon>eudicotyledons</taxon>
        <taxon>Gunneridae</taxon>
        <taxon>Pentapetalae</taxon>
        <taxon>asterids</taxon>
        <taxon>lamiids</taxon>
        <taxon>Solanales</taxon>
        <taxon>Solanaceae</taxon>
        <taxon>Solanoideae</taxon>
        <taxon>Datureae</taxon>
        <taxon>Datura</taxon>
    </lineage>
</organism>
<comment type="caution">
    <text evidence="2">The sequence shown here is derived from an EMBL/GenBank/DDBJ whole genome shotgun (WGS) entry which is preliminary data.</text>
</comment>
<reference evidence="2 3" key="1">
    <citation type="journal article" date="2021" name="BMC Genomics">
        <title>Datura genome reveals duplications of psychoactive alkaloid biosynthetic genes and high mutation rate following tissue culture.</title>
        <authorList>
            <person name="Rajewski A."/>
            <person name="Carter-House D."/>
            <person name="Stajich J."/>
            <person name="Litt A."/>
        </authorList>
    </citation>
    <scope>NUCLEOTIDE SEQUENCE [LARGE SCALE GENOMIC DNA]</scope>
    <source>
        <strain evidence="2">AR-01</strain>
    </source>
</reference>
<protein>
    <submittedName>
        <fullName evidence="2">Uncharacterized protein</fullName>
    </submittedName>
</protein>
<sequence>MERIGKHVDNSEHQEKKLAASKRKHHTMMERRQETLVFWGSVREHLNFDRVFFGS</sequence>
<accession>A0ABS8UUP4</accession>
<feature type="non-terminal residue" evidence="2">
    <location>
        <position position="55"/>
    </location>
</feature>
<proteinExistence type="predicted"/>
<dbReference type="Proteomes" id="UP000823775">
    <property type="component" value="Unassembled WGS sequence"/>
</dbReference>
<gene>
    <name evidence="2" type="ORF">HAX54_021371</name>
</gene>
<evidence type="ECO:0000256" key="1">
    <source>
        <dbReference type="SAM" id="MobiDB-lite"/>
    </source>
</evidence>
<evidence type="ECO:0000313" key="3">
    <source>
        <dbReference type="Proteomes" id="UP000823775"/>
    </source>
</evidence>
<evidence type="ECO:0000313" key="2">
    <source>
        <dbReference type="EMBL" id="MCD9637840.1"/>
    </source>
</evidence>
<feature type="region of interest" description="Disordered" evidence="1">
    <location>
        <begin position="1"/>
        <end position="27"/>
    </location>
</feature>
<keyword evidence="3" id="KW-1185">Reference proteome</keyword>
<name>A0ABS8UUP4_DATST</name>
<dbReference type="EMBL" id="JACEIK010002570">
    <property type="protein sequence ID" value="MCD9637840.1"/>
    <property type="molecule type" value="Genomic_DNA"/>
</dbReference>